<evidence type="ECO:0008006" key="5">
    <source>
        <dbReference type="Google" id="ProtNLM"/>
    </source>
</evidence>
<evidence type="ECO:0000256" key="1">
    <source>
        <dbReference type="ARBA" id="ARBA00004123"/>
    </source>
</evidence>
<accession>A0A8E5HI15</accession>
<evidence type="ECO:0000313" key="3">
    <source>
        <dbReference type="EMBL" id="QUC15791.1"/>
    </source>
</evidence>
<dbReference type="AlphaFoldDB" id="A0A8E5HI15"/>
<dbReference type="Proteomes" id="UP000027002">
    <property type="component" value="Chromosome 1"/>
</dbReference>
<dbReference type="GO" id="GO:0005634">
    <property type="term" value="C:nucleus"/>
    <property type="evidence" value="ECO:0007669"/>
    <property type="project" value="UniProtKB-SubCell"/>
</dbReference>
<dbReference type="Pfam" id="PF11951">
    <property type="entry name" value="Fungal_trans_2"/>
    <property type="match status" value="1"/>
</dbReference>
<organism evidence="3 4">
    <name type="scientific">Ustilaginoidea virens</name>
    <name type="common">Rice false smut fungus</name>
    <name type="synonym">Villosiclava virens</name>
    <dbReference type="NCBI Taxonomy" id="1159556"/>
    <lineage>
        <taxon>Eukaryota</taxon>
        <taxon>Fungi</taxon>
        <taxon>Dikarya</taxon>
        <taxon>Ascomycota</taxon>
        <taxon>Pezizomycotina</taxon>
        <taxon>Sordariomycetes</taxon>
        <taxon>Hypocreomycetidae</taxon>
        <taxon>Hypocreales</taxon>
        <taxon>Clavicipitaceae</taxon>
        <taxon>Ustilaginoidea</taxon>
    </lineage>
</organism>
<evidence type="ECO:0000256" key="2">
    <source>
        <dbReference type="ARBA" id="ARBA00023242"/>
    </source>
</evidence>
<dbReference type="PANTHER" id="PTHR37534:SF46">
    <property type="entry name" value="ZN(II)2CYS6 TRANSCRIPTION FACTOR (EUROFUNG)"/>
    <property type="match status" value="1"/>
</dbReference>
<evidence type="ECO:0000313" key="4">
    <source>
        <dbReference type="Proteomes" id="UP000027002"/>
    </source>
</evidence>
<keyword evidence="2" id="KW-0539">Nucleus</keyword>
<sequence>MLATGTPAFNPFLTCVIPRAYCDSTLMHSILATSAAHLSYKLGDGGNPVIVEAAMRKHYLEVVRDLQHDIASCHLRDGRCISQLLLILAFLCHYEVLACSPSAAFSMHLRALGRLFLNLHNDKQASGLLETDETLELALEVYLYLTLSNSILPPLVFDPATMYSDEMMRLYRTLDQYTYTPGTIFAGCRSLFELIPEAKALHTWRSAEQAAGVVDPSPEFIEALEHLTLQINAWHLDQQGYTGNAKLLNRYLDKVQQTQQSMAAECMRHALHIYTMSSVAGSAAASAALRESTQYHVDVIFWLSWQLEDSPASSNTLWATVIMGTCLEDEERRTVLAEGLRNSRLKMRHLSLVRMALEKLWSDEDERAWGPQGLEFVMMKNGMEMFIL</sequence>
<dbReference type="EMBL" id="CP072753">
    <property type="protein sequence ID" value="QUC15791.1"/>
    <property type="molecule type" value="Genomic_DNA"/>
</dbReference>
<dbReference type="KEGG" id="uvi:66060810"/>
<comment type="subcellular location">
    <subcellularLocation>
        <location evidence="1">Nucleus</location>
    </subcellularLocation>
</comment>
<dbReference type="RefSeq" id="XP_042993464.1">
    <property type="nucleotide sequence ID" value="XM_043137530.1"/>
</dbReference>
<dbReference type="InterPro" id="IPR021858">
    <property type="entry name" value="Fun_TF"/>
</dbReference>
<protein>
    <recommendedName>
        <fullName evidence="5">C6 transcription factor</fullName>
    </recommendedName>
</protein>
<dbReference type="PANTHER" id="PTHR37534">
    <property type="entry name" value="TRANSCRIPTIONAL ACTIVATOR PROTEIN UGA3"/>
    <property type="match status" value="1"/>
</dbReference>
<dbReference type="OrthoDB" id="187139at2759"/>
<keyword evidence="4" id="KW-1185">Reference proteome</keyword>
<name>A0A8E5HI15_USTVR</name>
<proteinExistence type="predicted"/>
<dbReference type="GeneID" id="66060810"/>
<gene>
    <name evidence="3" type="ORF">UV8b_00032</name>
</gene>
<reference evidence="3" key="1">
    <citation type="submission" date="2020-03" db="EMBL/GenBank/DDBJ databases">
        <title>A mixture of massive structural variations and highly conserved coding sequences in Ustilaginoidea virens genome.</title>
        <authorList>
            <person name="Zhang K."/>
            <person name="Zhao Z."/>
            <person name="Zhang Z."/>
            <person name="Li Y."/>
            <person name="Hsiang T."/>
            <person name="Sun W."/>
        </authorList>
    </citation>
    <scope>NUCLEOTIDE SEQUENCE</scope>
    <source>
        <strain evidence="3">UV-8b</strain>
    </source>
</reference>